<reference key="1">
    <citation type="submission" date="2010-11" db="EMBL/GenBank/DDBJ databases">
        <title>The complete sequence of chromosome of Isophaera pallida ATCC 43644.</title>
        <authorList>
            <consortium name="US DOE Joint Genome Institute (JGI-PGF)"/>
            <person name="Lucas S."/>
            <person name="Copeland A."/>
            <person name="Lapidus A."/>
            <person name="Bruce D."/>
            <person name="Goodwin L."/>
            <person name="Pitluck S."/>
            <person name="Kyrpides N."/>
            <person name="Mavromatis K."/>
            <person name="Pagani I."/>
            <person name="Ivanova N."/>
            <person name="Saunders E."/>
            <person name="Brettin T."/>
            <person name="Detter J.C."/>
            <person name="Han C."/>
            <person name="Tapia R."/>
            <person name="Land M."/>
            <person name="Hauser L."/>
            <person name="Markowitz V."/>
            <person name="Cheng J.-F."/>
            <person name="Hugenholtz P."/>
            <person name="Woyke T."/>
            <person name="Wu D."/>
            <person name="Eisen J.A."/>
        </authorList>
    </citation>
    <scope>NUCLEOTIDE SEQUENCE</scope>
    <source>
        <strain>ATCC 43644</strain>
    </source>
</reference>
<feature type="binding site" evidence="3">
    <location>
        <position position="77"/>
    </location>
    <ligand>
        <name>a divalent metal cation</name>
        <dbReference type="ChEBI" id="CHEBI:60240"/>
    </ligand>
</feature>
<dbReference type="Pfam" id="PF08450">
    <property type="entry name" value="SGL"/>
    <property type="match status" value="1"/>
</dbReference>
<dbReference type="SUPFAM" id="SSF63829">
    <property type="entry name" value="Calcium-dependent phosphotriesterase"/>
    <property type="match status" value="1"/>
</dbReference>
<keyword evidence="1 6" id="KW-0378">Hydrolase</keyword>
<dbReference type="InterPro" id="IPR051262">
    <property type="entry name" value="SMP-30/CGR1_Lactonase"/>
</dbReference>
<dbReference type="OrthoDB" id="272794at2"/>
<dbReference type="GO" id="GO:0046872">
    <property type="term" value="F:metal ion binding"/>
    <property type="evidence" value="ECO:0007669"/>
    <property type="project" value="UniProtKB-KW"/>
</dbReference>
<feature type="signal peptide" evidence="4">
    <location>
        <begin position="1"/>
        <end position="29"/>
    </location>
</feature>
<dbReference type="eggNOG" id="COG3386">
    <property type="taxonomic scope" value="Bacteria"/>
</dbReference>
<dbReference type="KEGG" id="ipa:Isop_0676"/>
<dbReference type="AlphaFoldDB" id="E8R161"/>
<feature type="domain" description="SMP-30/Gluconolactonase/LRE-like region" evidence="5">
    <location>
        <begin position="75"/>
        <end position="338"/>
    </location>
</feature>
<name>E8R161_ISOPI</name>
<dbReference type="GO" id="GO:0004341">
    <property type="term" value="F:gluconolactonase activity"/>
    <property type="evidence" value="ECO:0007669"/>
    <property type="project" value="UniProtKB-EC"/>
</dbReference>
<dbReference type="STRING" id="575540.Isop_0676"/>
<gene>
    <name evidence="6" type="ordered locus">Isop_0676</name>
</gene>
<evidence type="ECO:0000256" key="4">
    <source>
        <dbReference type="SAM" id="SignalP"/>
    </source>
</evidence>
<dbReference type="PANTHER" id="PTHR47572:SF4">
    <property type="entry name" value="LACTONASE DRP35"/>
    <property type="match status" value="1"/>
</dbReference>
<evidence type="ECO:0000256" key="2">
    <source>
        <dbReference type="PIRSR" id="PIRSR605511-1"/>
    </source>
</evidence>
<dbReference type="EC" id="3.1.1.17" evidence="6"/>
<keyword evidence="3" id="KW-0479">Metal-binding</keyword>
<dbReference type="PANTHER" id="PTHR47572">
    <property type="entry name" value="LIPOPROTEIN-RELATED"/>
    <property type="match status" value="1"/>
</dbReference>
<feature type="binding site" evidence="3">
    <location>
        <position position="175"/>
    </location>
    <ligand>
        <name>substrate</name>
    </ligand>
</feature>
<accession>E8R161</accession>
<protein>
    <submittedName>
        <fullName evidence="6">Gluconolactonase</fullName>
        <ecNumber evidence="6">3.1.1.17</ecNumber>
    </submittedName>
</protein>
<feature type="chain" id="PRO_5003229953" evidence="4">
    <location>
        <begin position="30"/>
        <end position="354"/>
    </location>
</feature>
<keyword evidence="3" id="KW-0862">Zinc</keyword>
<feature type="binding site" evidence="3">
    <location>
        <position position="230"/>
    </location>
    <ligand>
        <name>a divalent metal cation</name>
        <dbReference type="ChEBI" id="CHEBI:60240"/>
    </ligand>
</feature>
<proteinExistence type="predicted"/>
<comment type="cofactor">
    <cofactor evidence="3">
        <name>Zn(2+)</name>
        <dbReference type="ChEBI" id="CHEBI:29105"/>
    </cofactor>
    <text evidence="3">Binds 1 divalent metal cation per subunit.</text>
</comment>
<dbReference type="InParanoid" id="E8R161"/>
<dbReference type="HOGENOM" id="CLU_036110_0_0_0"/>
<reference evidence="6 7" key="2">
    <citation type="journal article" date="2011" name="Stand. Genomic Sci.">
        <title>Complete genome sequence of Isosphaera pallida type strain (IS1B).</title>
        <authorList>
            <consortium name="US DOE Joint Genome Institute (JGI-PGF)"/>
            <person name="Goker M."/>
            <person name="Cleland D."/>
            <person name="Saunders E."/>
            <person name="Lapidus A."/>
            <person name="Nolan M."/>
            <person name="Lucas S."/>
            <person name="Hammon N."/>
            <person name="Deshpande S."/>
            <person name="Cheng J.F."/>
            <person name="Tapia R."/>
            <person name="Han C."/>
            <person name="Goodwin L."/>
            <person name="Pitluck S."/>
            <person name="Liolios K."/>
            <person name="Pagani I."/>
            <person name="Ivanova N."/>
            <person name="Mavromatis K."/>
            <person name="Pati A."/>
            <person name="Chen A."/>
            <person name="Palaniappan K."/>
            <person name="Land M."/>
            <person name="Hauser L."/>
            <person name="Chang Y.J."/>
            <person name="Jeffries C.D."/>
            <person name="Detter J.C."/>
            <person name="Beck B."/>
            <person name="Woyke T."/>
            <person name="Bristow J."/>
            <person name="Eisen J.A."/>
            <person name="Markowitz V."/>
            <person name="Hugenholtz P."/>
            <person name="Kyrpides N.C."/>
            <person name="Klenk H.P."/>
        </authorList>
    </citation>
    <scope>NUCLEOTIDE SEQUENCE [LARGE SCALE GENOMIC DNA]</scope>
    <source>
        <strain evidence="7">ATCC 43644 / DSM 9630 / IS1B</strain>
    </source>
</reference>
<dbReference type="Gene3D" id="2.120.10.30">
    <property type="entry name" value="TolB, C-terminal domain"/>
    <property type="match status" value="1"/>
</dbReference>
<evidence type="ECO:0000313" key="7">
    <source>
        <dbReference type="Proteomes" id="UP000008631"/>
    </source>
</evidence>
<sequence length="354" mass="38898">MNHPRRIVGGRPLLLTLALSSLLTLGAIAARGDEPPVPKATPIEPIGDIVRVHPDFDKLVPKEARIERLATGFEWSEGPVYDRINQCVYFSDIPNNAVMKWKEGEGLSRFLFPSGYTGDQTRGGESGSNGLLLDRENRLVLCQHGDRRIARLNDDGKTFTTLADRYENKRFNSPNDGVFKSNGDLYFTDPPYGLEKQTEDPARELDFQGVYKVTPDGTVTLLTRALSRPNGIAFSPDETILYVANSDPQRAIWMAYDVNEDGTLANGRVFADVTEMVGRFKGLPDGLKVDIHGNLFATGPGGVHVYSPDGKLLGRIDPGNATANCAFGDDGSTLYITSDMDFCRIRLNTKGHGF</sequence>
<feature type="binding site" evidence="3">
    <location>
        <position position="285"/>
    </location>
    <ligand>
        <name>a divalent metal cation</name>
        <dbReference type="ChEBI" id="CHEBI:60240"/>
    </ligand>
</feature>
<keyword evidence="7" id="KW-1185">Reference proteome</keyword>
<dbReference type="InterPro" id="IPR011042">
    <property type="entry name" value="6-blade_b-propeller_TolB-like"/>
</dbReference>
<evidence type="ECO:0000256" key="1">
    <source>
        <dbReference type="ARBA" id="ARBA00022801"/>
    </source>
</evidence>
<organism evidence="6 7">
    <name type="scientific">Isosphaera pallida (strain ATCC 43644 / DSM 9630 / IS1B)</name>
    <dbReference type="NCBI Taxonomy" id="575540"/>
    <lineage>
        <taxon>Bacteria</taxon>
        <taxon>Pseudomonadati</taxon>
        <taxon>Planctomycetota</taxon>
        <taxon>Planctomycetia</taxon>
        <taxon>Isosphaerales</taxon>
        <taxon>Isosphaeraceae</taxon>
        <taxon>Isosphaera</taxon>
    </lineage>
</organism>
<dbReference type="RefSeq" id="WP_013563556.1">
    <property type="nucleotide sequence ID" value="NC_014962.1"/>
</dbReference>
<dbReference type="InterPro" id="IPR005511">
    <property type="entry name" value="SMP-30"/>
</dbReference>
<keyword evidence="4" id="KW-0732">Signal</keyword>
<evidence type="ECO:0000259" key="5">
    <source>
        <dbReference type="Pfam" id="PF08450"/>
    </source>
</evidence>
<evidence type="ECO:0000313" key="6">
    <source>
        <dbReference type="EMBL" id="ADV61267.1"/>
    </source>
</evidence>
<dbReference type="InterPro" id="IPR013658">
    <property type="entry name" value="SGL"/>
</dbReference>
<dbReference type="PRINTS" id="PR01790">
    <property type="entry name" value="SMP30FAMILY"/>
</dbReference>
<evidence type="ECO:0000256" key="3">
    <source>
        <dbReference type="PIRSR" id="PIRSR605511-2"/>
    </source>
</evidence>
<dbReference type="EMBL" id="CP002353">
    <property type="protein sequence ID" value="ADV61267.1"/>
    <property type="molecule type" value="Genomic_DNA"/>
</dbReference>
<dbReference type="Proteomes" id="UP000008631">
    <property type="component" value="Chromosome"/>
</dbReference>
<feature type="active site" description="Proton donor/acceptor" evidence="2">
    <location>
        <position position="285"/>
    </location>
</feature>